<dbReference type="Proteomes" id="UP000660611">
    <property type="component" value="Unassembled WGS sequence"/>
</dbReference>
<gene>
    <name evidence="2" type="ORF">Dsi01nite_058130</name>
</gene>
<evidence type="ECO:0000313" key="3">
    <source>
        <dbReference type="Proteomes" id="UP000660611"/>
    </source>
</evidence>
<keyword evidence="3" id="KW-1185">Reference proteome</keyword>
<organism evidence="2 3">
    <name type="scientific">Dactylosporangium siamense</name>
    <dbReference type="NCBI Taxonomy" id="685454"/>
    <lineage>
        <taxon>Bacteria</taxon>
        <taxon>Bacillati</taxon>
        <taxon>Actinomycetota</taxon>
        <taxon>Actinomycetes</taxon>
        <taxon>Micromonosporales</taxon>
        <taxon>Micromonosporaceae</taxon>
        <taxon>Dactylosporangium</taxon>
    </lineage>
</organism>
<accession>A0A919UA97</accession>
<evidence type="ECO:0000313" key="2">
    <source>
        <dbReference type="EMBL" id="GIG47772.1"/>
    </source>
</evidence>
<feature type="region of interest" description="Disordered" evidence="1">
    <location>
        <begin position="30"/>
        <end position="50"/>
    </location>
</feature>
<evidence type="ECO:0000256" key="1">
    <source>
        <dbReference type="SAM" id="MobiDB-lite"/>
    </source>
</evidence>
<sequence>MVAARSGVFSQARLNVVGIGAPHRRIWDGEDGRDAIGSAPRRRERHSALDAPMPMPLRRCATSEVALYVPAALHVVRQGLCVLVLKNGG</sequence>
<reference evidence="2" key="1">
    <citation type="submission" date="2021-01" db="EMBL/GenBank/DDBJ databases">
        <title>Whole genome shotgun sequence of Dactylosporangium siamense NBRC 106093.</title>
        <authorList>
            <person name="Komaki H."/>
            <person name="Tamura T."/>
        </authorList>
    </citation>
    <scope>NUCLEOTIDE SEQUENCE</scope>
    <source>
        <strain evidence="2">NBRC 106093</strain>
    </source>
</reference>
<dbReference type="EMBL" id="BONQ01000087">
    <property type="protein sequence ID" value="GIG47772.1"/>
    <property type="molecule type" value="Genomic_DNA"/>
</dbReference>
<dbReference type="AlphaFoldDB" id="A0A919UA97"/>
<protein>
    <submittedName>
        <fullName evidence="2">Uncharacterized protein</fullName>
    </submittedName>
</protein>
<name>A0A919UA97_9ACTN</name>
<comment type="caution">
    <text evidence="2">The sequence shown here is derived from an EMBL/GenBank/DDBJ whole genome shotgun (WGS) entry which is preliminary data.</text>
</comment>
<proteinExistence type="predicted"/>